<feature type="domain" description="Tc1-like transposase DDE" evidence="1">
    <location>
        <begin position="2"/>
        <end position="123"/>
    </location>
</feature>
<protein>
    <submittedName>
        <fullName evidence="2">IS630 family transposase</fullName>
    </submittedName>
</protein>
<dbReference type="Proteomes" id="UP000646053">
    <property type="component" value="Unassembled WGS sequence"/>
</dbReference>
<feature type="non-terminal residue" evidence="2">
    <location>
        <position position="1"/>
    </location>
</feature>
<dbReference type="Gene3D" id="3.30.420.10">
    <property type="entry name" value="Ribonuclease H-like superfamily/Ribonuclease H"/>
    <property type="match status" value="1"/>
</dbReference>
<keyword evidence="3" id="KW-1185">Reference proteome</keyword>
<gene>
    <name evidence="2" type="ORF">GS601_15110</name>
</gene>
<accession>A0A8J7Z8Y4</accession>
<dbReference type="EMBL" id="WVIE01000017">
    <property type="protein sequence ID" value="NDJ18598.1"/>
    <property type="molecule type" value="Genomic_DNA"/>
</dbReference>
<dbReference type="Pfam" id="PF13358">
    <property type="entry name" value="DDE_3"/>
    <property type="match status" value="1"/>
</dbReference>
<evidence type="ECO:0000313" key="3">
    <source>
        <dbReference type="Proteomes" id="UP000646053"/>
    </source>
</evidence>
<comment type="caution">
    <text evidence="2">The sequence shown here is derived from an EMBL/GenBank/DDBJ whole genome shotgun (WGS) entry which is preliminary data.</text>
</comment>
<evidence type="ECO:0000259" key="1">
    <source>
        <dbReference type="Pfam" id="PF13358"/>
    </source>
</evidence>
<dbReference type="InterPro" id="IPR038717">
    <property type="entry name" value="Tc1-like_DDE_dom"/>
</dbReference>
<dbReference type="AlphaFoldDB" id="A0A8J7Z8Y4"/>
<reference evidence="2" key="1">
    <citation type="submission" date="2019-12" db="EMBL/GenBank/DDBJ databases">
        <title>High-Quality draft genome sequences of three cyanobacteria isolated from the limestone walls of the Old Cathedral of Coimbra.</title>
        <authorList>
            <person name="Tiago I."/>
            <person name="Soares F."/>
            <person name="Portugal A."/>
        </authorList>
    </citation>
    <scope>NUCLEOTIDE SEQUENCE</scope>
    <source>
        <strain evidence="2">A</strain>
    </source>
</reference>
<organism evidence="2 3">
    <name type="scientific">Myxacorys almedinensis A</name>
    <dbReference type="NCBI Taxonomy" id="2690445"/>
    <lineage>
        <taxon>Bacteria</taxon>
        <taxon>Bacillati</taxon>
        <taxon>Cyanobacteriota</taxon>
        <taxon>Cyanophyceae</taxon>
        <taxon>Leptolyngbyales</taxon>
        <taxon>Leptolyngbyaceae</taxon>
        <taxon>Myxacorys</taxon>
        <taxon>Myxacorys almedinensis</taxon>
    </lineage>
</organism>
<dbReference type="RefSeq" id="WP_162424118.1">
    <property type="nucleotide sequence ID" value="NZ_WVIE01000017.1"/>
</dbReference>
<dbReference type="InterPro" id="IPR036397">
    <property type="entry name" value="RNaseH_sf"/>
</dbReference>
<name>A0A8J7Z8Y4_9CYAN</name>
<proteinExistence type="predicted"/>
<evidence type="ECO:0000313" key="2">
    <source>
        <dbReference type="EMBL" id="NDJ18598.1"/>
    </source>
</evidence>
<dbReference type="GO" id="GO:0003676">
    <property type="term" value="F:nucleic acid binding"/>
    <property type="evidence" value="ECO:0007669"/>
    <property type="project" value="InterPro"/>
</dbReference>
<sequence length="123" mass="14253">KVWSQRGQRKTVSGKRGRGRVNVMGGLRYHDRQRQCYFIDQGNSESFYAQLVNLNQFVEQEWVKQGNVAATFQVQGPKILLVLDNASYHKKQAMRAEIEAMLPNIELYFLPAYSPDYNLIELV</sequence>